<gene>
    <name evidence="1" type="ORF">QCA50_012473</name>
</gene>
<reference evidence="1 2" key="1">
    <citation type="submission" date="2022-09" db="EMBL/GenBank/DDBJ databases">
        <authorList>
            <person name="Palmer J.M."/>
        </authorList>
    </citation>
    <scope>NUCLEOTIDE SEQUENCE [LARGE SCALE GENOMIC DNA]</scope>
    <source>
        <strain evidence="1 2">DSM 7382</strain>
    </source>
</reference>
<evidence type="ECO:0000313" key="2">
    <source>
        <dbReference type="Proteomes" id="UP001385951"/>
    </source>
</evidence>
<dbReference type="AlphaFoldDB" id="A0AAW0G4B3"/>
<evidence type="ECO:0000313" key="1">
    <source>
        <dbReference type="EMBL" id="KAK7684526.1"/>
    </source>
</evidence>
<dbReference type="EMBL" id="JASBNA010000025">
    <property type="protein sequence ID" value="KAK7684526.1"/>
    <property type="molecule type" value="Genomic_DNA"/>
</dbReference>
<sequence length="143" mass="16711">MSAWETLMDRYLLKSQLEAHRNVRLYHHGYFVPPLCVSQFQWTNATRSLNPRNRFQKTEITLQIHGKSDILIPFHVVAVHIDGSGALSMLRFLFIHSARRELHTVNILRSWSLELTSTNLRIESSLVFVEISILRILSTWLKT</sequence>
<protein>
    <submittedName>
        <fullName evidence="1">Uncharacterized protein</fullName>
    </submittedName>
</protein>
<comment type="caution">
    <text evidence="1">The sequence shown here is derived from an EMBL/GenBank/DDBJ whole genome shotgun (WGS) entry which is preliminary data.</text>
</comment>
<name>A0AAW0G4B3_9APHY</name>
<proteinExistence type="predicted"/>
<keyword evidence="2" id="KW-1185">Reference proteome</keyword>
<dbReference type="Proteomes" id="UP001385951">
    <property type="component" value="Unassembled WGS sequence"/>
</dbReference>
<accession>A0AAW0G4B3</accession>
<organism evidence="1 2">
    <name type="scientific">Cerrena zonata</name>
    <dbReference type="NCBI Taxonomy" id="2478898"/>
    <lineage>
        <taxon>Eukaryota</taxon>
        <taxon>Fungi</taxon>
        <taxon>Dikarya</taxon>
        <taxon>Basidiomycota</taxon>
        <taxon>Agaricomycotina</taxon>
        <taxon>Agaricomycetes</taxon>
        <taxon>Polyporales</taxon>
        <taxon>Cerrenaceae</taxon>
        <taxon>Cerrena</taxon>
    </lineage>
</organism>